<evidence type="ECO:0000259" key="5">
    <source>
        <dbReference type="Pfam" id="PF00669"/>
    </source>
</evidence>
<evidence type="ECO:0000313" key="9">
    <source>
        <dbReference type="Proteomes" id="UP000410984"/>
    </source>
</evidence>
<protein>
    <recommendedName>
        <fullName evidence="4">Flagellin</fullName>
    </recommendedName>
</protein>
<feature type="domain" description="CBM-cenC" evidence="7">
    <location>
        <begin position="302"/>
        <end position="412"/>
    </location>
</feature>
<dbReference type="InterPro" id="IPR003305">
    <property type="entry name" value="CenC_carb-bd"/>
</dbReference>
<dbReference type="GO" id="GO:0016798">
    <property type="term" value="F:hydrolase activity, acting on glycosyl bonds"/>
    <property type="evidence" value="ECO:0007669"/>
    <property type="project" value="InterPro"/>
</dbReference>
<evidence type="ECO:0000259" key="6">
    <source>
        <dbReference type="Pfam" id="PF00700"/>
    </source>
</evidence>
<keyword evidence="2" id="KW-0378">Hydrolase</keyword>
<evidence type="ECO:0000256" key="3">
    <source>
        <dbReference type="ARBA" id="ARBA00023143"/>
    </source>
</evidence>
<keyword evidence="4" id="KW-0964">Secreted</keyword>
<keyword evidence="8" id="KW-0282">Flagellum</keyword>
<evidence type="ECO:0000259" key="7">
    <source>
        <dbReference type="Pfam" id="PF02018"/>
    </source>
</evidence>
<comment type="similarity">
    <text evidence="1 4">Belongs to the bacterial flagellin family.</text>
</comment>
<evidence type="ECO:0000313" key="8">
    <source>
        <dbReference type="EMBL" id="VUD70461.1"/>
    </source>
</evidence>
<sequence>MTSLLTNIAAMTALTTLKGIGQQLDKTSNRISTGQRVSNASDNAAYWSIATAVRTDNASLSAVKDALGLGASSIDIAYNGLTAVLGNLSTLRAKLQTALQPGADRSKIQTEITALQATMKATAASSVSSGENWLAVNSADPLYRAIQRIPVAFSRGIDGTVGLSNVEIRTTEIALYDAAASGGAVPATTARVTGGAALPATVDLSGGQSVRFALQVDGNLPQDLVLDAARLAAAVPDLTHVTPPQVVAALNNEIAGTPALAGRVTAGLDAAGRLSFETTATGAARSLVVDRTSAGAGGTGTDLMTNGGFEGGLAGWTVSGDATYVSPGVPAHSGARSLALGTVTGTTTVSRTLATVPGQTYTLEFWLQNPGGTPSSFTASWGGTPLLSLTNTAAQPYTHETFTVTATGTSTVLSFEAQQVPSYWHLDDISVTPVTTADLSLGYGSGSSGQIVGSGTDAIGGLGRGLLDTVDIATGFSVQSIDIAQAGTGLISSLINQVEGVIARVTDAGAKLGAASTQVGGQRAFLDTLMKANVRALGILVDADIEEESTRLKALQTQQQLALQALSIANVSSQTILTLFRQ</sequence>
<dbReference type="Gene3D" id="2.60.120.260">
    <property type="entry name" value="Galactose-binding domain-like"/>
    <property type="match status" value="1"/>
</dbReference>
<proteinExistence type="inferred from homology"/>
<keyword evidence="8" id="KW-0969">Cilium</keyword>
<dbReference type="InterPro" id="IPR001029">
    <property type="entry name" value="Flagellin_N"/>
</dbReference>
<dbReference type="RefSeq" id="WP_280178952.1">
    <property type="nucleotide sequence ID" value="NZ_CABFPH010000009.1"/>
</dbReference>
<dbReference type="SUPFAM" id="SSF64518">
    <property type="entry name" value="Phase 1 flagellin"/>
    <property type="match status" value="1"/>
</dbReference>
<dbReference type="AlphaFoldDB" id="A0A509E8D4"/>
<dbReference type="InterPro" id="IPR001492">
    <property type="entry name" value="Flagellin"/>
</dbReference>
<evidence type="ECO:0000256" key="2">
    <source>
        <dbReference type="ARBA" id="ARBA00022801"/>
    </source>
</evidence>
<dbReference type="InterPro" id="IPR042187">
    <property type="entry name" value="Flagellin_C_sub2"/>
</dbReference>
<dbReference type="Pfam" id="PF02018">
    <property type="entry name" value="CBM_4_9"/>
    <property type="match status" value="1"/>
</dbReference>
<feature type="domain" description="Flagellin C-terminal" evidence="6">
    <location>
        <begin position="496"/>
        <end position="580"/>
    </location>
</feature>
<feature type="domain" description="Flagellin N-terminal" evidence="5">
    <location>
        <begin position="6"/>
        <end position="135"/>
    </location>
</feature>
<dbReference type="GO" id="GO:0005198">
    <property type="term" value="F:structural molecule activity"/>
    <property type="evidence" value="ECO:0007669"/>
    <property type="project" value="UniProtKB-UniRule"/>
</dbReference>
<keyword evidence="8" id="KW-0966">Cell projection</keyword>
<gene>
    <name evidence="8" type="primary">fliC_1</name>
    <name evidence="8" type="ORF">MET9862_01029</name>
</gene>
<dbReference type="GO" id="GO:0009288">
    <property type="term" value="C:bacterial-type flagellum"/>
    <property type="evidence" value="ECO:0007669"/>
    <property type="project" value="UniProtKB-SubCell"/>
</dbReference>
<keyword evidence="3 4" id="KW-0975">Bacterial flagellum</keyword>
<comment type="subcellular location">
    <subcellularLocation>
        <location evidence="4">Secreted</location>
    </subcellularLocation>
    <subcellularLocation>
        <location evidence="4">Bacterial flagellum</location>
    </subcellularLocation>
</comment>
<dbReference type="PANTHER" id="PTHR42792">
    <property type="entry name" value="FLAGELLIN"/>
    <property type="match status" value="1"/>
</dbReference>
<evidence type="ECO:0000256" key="1">
    <source>
        <dbReference type="ARBA" id="ARBA00005709"/>
    </source>
</evidence>
<comment type="function">
    <text evidence="4">Flagellin is the subunit protein which polymerizes to form the filaments of bacterial flagella.</text>
</comment>
<dbReference type="Pfam" id="PF00700">
    <property type="entry name" value="Flagellin_C"/>
    <property type="match status" value="1"/>
</dbReference>
<reference evidence="8 9" key="1">
    <citation type="submission" date="2019-06" db="EMBL/GenBank/DDBJ databases">
        <authorList>
            <person name="Rodrigo-Torres L."/>
            <person name="Arahal R. D."/>
            <person name="Lucena T."/>
        </authorList>
    </citation>
    <scope>NUCLEOTIDE SEQUENCE [LARGE SCALE GENOMIC DNA]</scope>
    <source>
        <strain evidence="8 9">SB0023/3</strain>
    </source>
</reference>
<evidence type="ECO:0000256" key="4">
    <source>
        <dbReference type="RuleBase" id="RU362073"/>
    </source>
</evidence>
<dbReference type="Gene3D" id="1.20.1330.10">
    <property type="entry name" value="f41 fragment of flagellin, N-terminal domain"/>
    <property type="match status" value="1"/>
</dbReference>
<accession>A0A509E8D4</accession>
<dbReference type="InterPro" id="IPR046358">
    <property type="entry name" value="Flagellin_C"/>
</dbReference>
<keyword evidence="9" id="KW-1185">Reference proteome</keyword>
<name>A0A509E8D4_9HYPH</name>
<dbReference type="EMBL" id="CABFPH010000009">
    <property type="protein sequence ID" value="VUD70461.1"/>
    <property type="molecule type" value="Genomic_DNA"/>
</dbReference>
<dbReference type="GO" id="GO:0005576">
    <property type="term" value="C:extracellular region"/>
    <property type="evidence" value="ECO:0007669"/>
    <property type="project" value="UniProtKB-SubCell"/>
</dbReference>
<dbReference type="Pfam" id="PF00669">
    <property type="entry name" value="Flagellin_N"/>
    <property type="match status" value="1"/>
</dbReference>
<dbReference type="Proteomes" id="UP000410984">
    <property type="component" value="Unassembled WGS sequence"/>
</dbReference>
<organism evidence="8 9">
    <name type="scientific">Methylobacterium symbioticum</name>
    <dbReference type="NCBI Taxonomy" id="2584084"/>
    <lineage>
        <taxon>Bacteria</taxon>
        <taxon>Pseudomonadati</taxon>
        <taxon>Pseudomonadota</taxon>
        <taxon>Alphaproteobacteria</taxon>
        <taxon>Hyphomicrobiales</taxon>
        <taxon>Methylobacteriaceae</taxon>
        <taxon>Methylobacterium</taxon>
    </lineage>
</organism>
<dbReference type="Gene3D" id="6.10.10.10">
    <property type="entry name" value="Flagellar export chaperone, C-terminal domain"/>
    <property type="match status" value="1"/>
</dbReference>
<dbReference type="PANTHER" id="PTHR42792:SF2">
    <property type="entry name" value="FLAGELLIN"/>
    <property type="match status" value="1"/>
</dbReference>